<proteinExistence type="predicted"/>
<accession>A0A448WFW8</accession>
<dbReference type="Proteomes" id="UP000784294">
    <property type="component" value="Unassembled WGS sequence"/>
</dbReference>
<evidence type="ECO:0000313" key="3">
    <source>
        <dbReference type="Proteomes" id="UP000784294"/>
    </source>
</evidence>
<organism evidence="2 3">
    <name type="scientific">Protopolystoma xenopodis</name>
    <dbReference type="NCBI Taxonomy" id="117903"/>
    <lineage>
        <taxon>Eukaryota</taxon>
        <taxon>Metazoa</taxon>
        <taxon>Spiralia</taxon>
        <taxon>Lophotrochozoa</taxon>
        <taxon>Platyhelminthes</taxon>
        <taxon>Monogenea</taxon>
        <taxon>Polyopisthocotylea</taxon>
        <taxon>Polystomatidea</taxon>
        <taxon>Polystomatidae</taxon>
        <taxon>Protopolystoma</taxon>
    </lineage>
</organism>
<feature type="region of interest" description="Disordered" evidence="1">
    <location>
        <begin position="93"/>
        <end position="114"/>
    </location>
</feature>
<gene>
    <name evidence="2" type="ORF">PXEA_LOCUS4225</name>
</gene>
<name>A0A448WFW8_9PLAT</name>
<protein>
    <submittedName>
        <fullName evidence="2">Uncharacterized protein</fullName>
    </submittedName>
</protein>
<keyword evidence="3" id="KW-1185">Reference proteome</keyword>
<sequence length="236" mass="24385">MKLGQAAAAVANSRVVDRHEEDITTPTTASTISQTCQQGQKLQSIPKISPGSGTGVVATASLSSSFSLPRQTDSISINFQGGHQQTGLMGGASGWQTGSEAGTASLSDNHQQQQQTFASECTSRNPSGAGIAIAAATASTPRYYSQAMANSSGLICLGNAEKMGLFDGSAPPQPAKRHSLLQSSQRDASTGVVVGPGHLLDTVETVVCSQLLINLVKNRQISDNSLKGSFTKHSIV</sequence>
<feature type="region of interest" description="Disordered" evidence="1">
    <location>
        <begin position="168"/>
        <end position="188"/>
    </location>
</feature>
<comment type="caution">
    <text evidence="2">The sequence shown here is derived from an EMBL/GenBank/DDBJ whole genome shotgun (WGS) entry which is preliminary data.</text>
</comment>
<dbReference type="AlphaFoldDB" id="A0A448WFW8"/>
<evidence type="ECO:0000256" key="1">
    <source>
        <dbReference type="SAM" id="MobiDB-lite"/>
    </source>
</evidence>
<reference evidence="2" key="1">
    <citation type="submission" date="2018-11" db="EMBL/GenBank/DDBJ databases">
        <authorList>
            <consortium name="Pathogen Informatics"/>
        </authorList>
    </citation>
    <scope>NUCLEOTIDE SEQUENCE</scope>
</reference>
<dbReference type="EMBL" id="CAAALY010009929">
    <property type="protein sequence ID" value="VEL10785.1"/>
    <property type="molecule type" value="Genomic_DNA"/>
</dbReference>
<feature type="compositionally biased region" description="Polar residues" evidence="1">
    <location>
        <begin position="94"/>
        <end position="114"/>
    </location>
</feature>
<evidence type="ECO:0000313" key="2">
    <source>
        <dbReference type="EMBL" id="VEL10785.1"/>
    </source>
</evidence>